<dbReference type="RefSeq" id="WP_089656459.1">
    <property type="nucleotide sequence ID" value="NZ_FNGH01000001.1"/>
</dbReference>
<name>A0A1G9ED60_9GAMM</name>
<dbReference type="EMBL" id="FNGH01000001">
    <property type="protein sequence ID" value="SDK74100.1"/>
    <property type="molecule type" value="Genomic_DNA"/>
</dbReference>
<feature type="domain" description="Glycosyltransferase 2-like" evidence="1">
    <location>
        <begin position="4"/>
        <end position="167"/>
    </location>
</feature>
<sequence length="311" mass="35375">MRYSLIIPHFDDVERLERLLSTVPVNRSDLEVIVIDDCSSDQYKLESIKLRWPMVNWLTTERNAGGGAARNIGLKEAKGDHLVFADSDDEFLPEAFTYFDTHVDDNDDLVYFLAEALQEADGSSSNRADSLNELCVSYTYRPSSQALKKVQFGHVVPWAKVYSRRFVESSGIKFEETSVSNDVAFNVLLAIQARNVRVVPVKVYRIHRRAKSLTADTSPEAFLERVSVKARLADSLKKLGVQELPSATGWMLASFAYGPRTVYRTWRMCLASELQIDLFRALDPFRWKRFMAKSRADRSEKSAAESSRGQR</sequence>
<evidence type="ECO:0000259" key="1">
    <source>
        <dbReference type="Pfam" id="PF00535"/>
    </source>
</evidence>
<proteinExistence type="predicted"/>
<dbReference type="PANTHER" id="PTHR22916:SF3">
    <property type="entry name" value="UDP-GLCNAC:BETAGAL BETA-1,3-N-ACETYLGLUCOSAMINYLTRANSFERASE-LIKE PROTEIN 1"/>
    <property type="match status" value="1"/>
</dbReference>
<dbReference type="CDD" id="cd00761">
    <property type="entry name" value="Glyco_tranf_GTA_type"/>
    <property type="match status" value="1"/>
</dbReference>
<reference evidence="3" key="1">
    <citation type="submission" date="2016-10" db="EMBL/GenBank/DDBJ databases">
        <authorList>
            <person name="Varghese N."/>
            <person name="Submissions S."/>
        </authorList>
    </citation>
    <scope>NUCLEOTIDE SEQUENCE [LARGE SCALE GENOMIC DNA]</scope>
    <source>
        <strain evidence="3">AAP</strain>
    </source>
</reference>
<dbReference type="STRING" id="48727.SAMN05192555_10174"/>
<organism evidence="2 3">
    <name type="scientific">Franzmannia pantelleriensis</name>
    <dbReference type="NCBI Taxonomy" id="48727"/>
    <lineage>
        <taxon>Bacteria</taxon>
        <taxon>Pseudomonadati</taxon>
        <taxon>Pseudomonadota</taxon>
        <taxon>Gammaproteobacteria</taxon>
        <taxon>Oceanospirillales</taxon>
        <taxon>Halomonadaceae</taxon>
        <taxon>Franzmannia</taxon>
    </lineage>
</organism>
<evidence type="ECO:0000313" key="3">
    <source>
        <dbReference type="Proteomes" id="UP000199107"/>
    </source>
</evidence>
<dbReference type="PANTHER" id="PTHR22916">
    <property type="entry name" value="GLYCOSYLTRANSFERASE"/>
    <property type="match status" value="1"/>
</dbReference>
<dbReference type="Pfam" id="PF00535">
    <property type="entry name" value="Glycos_transf_2"/>
    <property type="match status" value="1"/>
</dbReference>
<dbReference type="OrthoDB" id="9801954at2"/>
<dbReference type="InterPro" id="IPR001173">
    <property type="entry name" value="Glyco_trans_2-like"/>
</dbReference>
<dbReference type="SUPFAM" id="SSF53448">
    <property type="entry name" value="Nucleotide-diphospho-sugar transferases"/>
    <property type="match status" value="1"/>
</dbReference>
<protein>
    <submittedName>
        <fullName evidence="2">Glycosyl transferase family 2</fullName>
    </submittedName>
</protein>
<dbReference type="Gene3D" id="3.90.550.10">
    <property type="entry name" value="Spore Coat Polysaccharide Biosynthesis Protein SpsA, Chain A"/>
    <property type="match status" value="1"/>
</dbReference>
<keyword evidence="3" id="KW-1185">Reference proteome</keyword>
<gene>
    <name evidence="2" type="ORF">SAMN05192555_10174</name>
</gene>
<keyword evidence="2" id="KW-0808">Transferase</keyword>
<evidence type="ECO:0000313" key="2">
    <source>
        <dbReference type="EMBL" id="SDK74100.1"/>
    </source>
</evidence>
<accession>A0A1G9ED60</accession>
<dbReference type="Proteomes" id="UP000199107">
    <property type="component" value="Unassembled WGS sequence"/>
</dbReference>
<dbReference type="AlphaFoldDB" id="A0A1G9ED60"/>
<dbReference type="InterPro" id="IPR029044">
    <property type="entry name" value="Nucleotide-diphossugar_trans"/>
</dbReference>
<dbReference type="GO" id="GO:0016758">
    <property type="term" value="F:hexosyltransferase activity"/>
    <property type="evidence" value="ECO:0007669"/>
    <property type="project" value="UniProtKB-ARBA"/>
</dbReference>